<accession>A0A318TBC8</accession>
<name>A0A318TBC8_9BRAD</name>
<protein>
    <submittedName>
        <fullName evidence="1">Uncharacterized protein</fullName>
    </submittedName>
</protein>
<gene>
    <name evidence="1" type="ORF">BJ122_12820</name>
</gene>
<dbReference type="AlphaFoldDB" id="A0A318TBC8"/>
<evidence type="ECO:0000313" key="1">
    <source>
        <dbReference type="EMBL" id="PYF00111.1"/>
    </source>
</evidence>
<sequence length="69" mass="7769">MLWKSMRHSDPEWFHFAFHGEVCLGSFVLIDDRLITVTVAGHRRTMELGSTPPLALAERIAVDMLNSTG</sequence>
<dbReference type="RefSeq" id="WP_110782386.1">
    <property type="nucleotide sequence ID" value="NZ_QJTI01000028.1"/>
</dbReference>
<proteinExistence type="predicted"/>
<organism evidence="1 2">
    <name type="scientific">Rhodopseudomonas faecalis</name>
    <dbReference type="NCBI Taxonomy" id="99655"/>
    <lineage>
        <taxon>Bacteria</taxon>
        <taxon>Pseudomonadati</taxon>
        <taxon>Pseudomonadota</taxon>
        <taxon>Alphaproteobacteria</taxon>
        <taxon>Hyphomicrobiales</taxon>
        <taxon>Nitrobacteraceae</taxon>
        <taxon>Rhodopseudomonas</taxon>
    </lineage>
</organism>
<keyword evidence="2" id="KW-1185">Reference proteome</keyword>
<evidence type="ECO:0000313" key="2">
    <source>
        <dbReference type="Proteomes" id="UP000248148"/>
    </source>
</evidence>
<dbReference type="EMBL" id="QJTI01000028">
    <property type="protein sequence ID" value="PYF00111.1"/>
    <property type="molecule type" value="Genomic_DNA"/>
</dbReference>
<reference evidence="1 2" key="1">
    <citation type="submission" date="2018-06" db="EMBL/GenBank/DDBJ databases">
        <title>Genomic Encyclopedia of Archaeal and Bacterial Type Strains, Phase II (KMG-II): from individual species to whole genera.</title>
        <authorList>
            <person name="Goeker M."/>
        </authorList>
    </citation>
    <scope>NUCLEOTIDE SEQUENCE [LARGE SCALE GENOMIC DNA]</scope>
    <source>
        <strain evidence="1 2">JCM 11668</strain>
    </source>
</reference>
<dbReference type="Proteomes" id="UP000248148">
    <property type="component" value="Unassembled WGS sequence"/>
</dbReference>
<dbReference type="OrthoDB" id="8140564at2"/>
<comment type="caution">
    <text evidence="1">The sequence shown here is derived from an EMBL/GenBank/DDBJ whole genome shotgun (WGS) entry which is preliminary data.</text>
</comment>